<dbReference type="EMBL" id="LR796670">
    <property type="protein sequence ID" value="CAB4159561.1"/>
    <property type="molecule type" value="Genomic_DNA"/>
</dbReference>
<reference evidence="2" key="1">
    <citation type="submission" date="2020-04" db="EMBL/GenBank/DDBJ databases">
        <authorList>
            <person name="Chiriac C."/>
            <person name="Salcher M."/>
            <person name="Ghai R."/>
            <person name="Kavagutti S V."/>
        </authorList>
    </citation>
    <scope>NUCLEOTIDE SEQUENCE</scope>
</reference>
<protein>
    <submittedName>
        <fullName evidence="2">Uncharacterized protein</fullName>
    </submittedName>
</protein>
<accession>A0A6J5NQB4</accession>
<feature type="region of interest" description="Disordered" evidence="1">
    <location>
        <begin position="26"/>
        <end position="55"/>
    </location>
</feature>
<organism evidence="2">
    <name type="scientific">uncultured Caudovirales phage</name>
    <dbReference type="NCBI Taxonomy" id="2100421"/>
    <lineage>
        <taxon>Viruses</taxon>
        <taxon>Duplodnaviria</taxon>
        <taxon>Heunggongvirae</taxon>
        <taxon>Uroviricota</taxon>
        <taxon>Caudoviricetes</taxon>
        <taxon>Peduoviridae</taxon>
        <taxon>Maltschvirus</taxon>
        <taxon>Maltschvirus maltsch</taxon>
    </lineage>
</organism>
<evidence type="ECO:0000313" key="2">
    <source>
        <dbReference type="EMBL" id="CAB4159561.1"/>
    </source>
</evidence>
<gene>
    <name evidence="2" type="ORF">UFOVP699_297</name>
</gene>
<sequence length="79" mass="8574">MANPVLNYNQFMAAFKKAESAYRGKGNVSAHDKSGSMKVNQGLVEGPVKGKGTPHIDKYTKQYMTTAKNKNIVGGGKRK</sequence>
<evidence type="ECO:0000256" key="1">
    <source>
        <dbReference type="SAM" id="MobiDB-lite"/>
    </source>
</evidence>
<name>A0A6J5NQB4_9CAUD</name>
<proteinExistence type="predicted"/>